<dbReference type="InterPro" id="IPR057191">
    <property type="entry name" value="DUF7869"/>
</dbReference>
<organism evidence="3 4">
    <name type="scientific">Psylliodes chrysocephalus</name>
    <dbReference type="NCBI Taxonomy" id="3402493"/>
    <lineage>
        <taxon>Eukaryota</taxon>
        <taxon>Metazoa</taxon>
        <taxon>Ecdysozoa</taxon>
        <taxon>Arthropoda</taxon>
        <taxon>Hexapoda</taxon>
        <taxon>Insecta</taxon>
        <taxon>Pterygota</taxon>
        <taxon>Neoptera</taxon>
        <taxon>Endopterygota</taxon>
        <taxon>Coleoptera</taxon>
        <taxon>Polyphaga</taxon>
        <taxon>Cucujiformia</taxon>
        <taxon>Chrysomeloidea</taxon>
        <taxon>Chrysomelidae</taxon>
        <taxon>Galerucinae</taxon>
        <taxon>Alticini</taxon>
        <taxon>Psylliodes</taxon>
    </lineage>
</organism>
<name>A0A9P0CYC0_9CUCU</name>
<sequence length="200" mass="23209">MHWLIPRFRGKLILFICLLTVVGKQNKNSIMMTMLSVWLMKKAPQNVKSLTLIFPVVGHNFISPDRVFSKIKEKVKKKSVVVKPSNYEKIRAHRSTIRKLNVDWQVYDWKSEAQTHMKTPSAWHFQFNKAKRFVFTRGKTKVLIRGEPNYYADIGEAKSVLKRGKNTSDINSTELDIGCKLKGDKSTIISLLKKHYGDTW</sequence>
<protein>
    <recommendedName>
        <fullName evidence="2">DUF7869 domain-containing protein</fullName>
    </recommendedName>
</protein>
<keyword evidence="1" id="KW-0732">Signal</keyword>
<dbReference type="EMBL" id="OV651815">
    <property type="protein sequence ID" value="CAH1108025.1"/>
    <property type="molecule type" value="Genomic_DNA"/>
</dbReference>
<gene>
    <name evidence="3" type="ORF">PSYICH_LOCUS8414</name>
</gene>
<evidence type="ECO:0000313" key="3">
    <source>
        <dbReference type="EMBL" id="CAH1108025.1"/>
    </source>
</evidence>
<feature type="signal peptide" evidence="1">
    <location>
        <begin position="1"/>
        <end position="23"/>
    </location>
</feature>
<evidence type="ECO:0000259" key="2">
    <source>
        <dbReference type="Pfam" id="PF25273"/>
    </source>
</evidence>
<keyword evidence="4" id="KW-1185">Reference proteome</keyword>
<feature type="chain" id="PRO_5040415196" description="DUF7869 domain-containing protein" evidence="1">
    <location>
        <begin position="24"/>
        <end position="200"/>
    </location>
</feature>
<reference evidence="3" key="1">
    <citation type="submission" date="2022-01" db="EMBL/GenBank/DDBJ databases">
        <authorList>
            <person name="King R."/>
        </authorList>
    </citation>
    <scope>NUCLEOTIDE SEQUENCE</scope>
</reference>
<feature type="domain" description="DUF7869" evidence="2">
    <location>
        <begin position="23"/>
        <end position="130"/>
    </location>
</feature>
<proteinExistence type="predicted"/>
<evidence type="ECO:0000256" key="1">
    <source>
        <dbReference type="SAM" id="SignalP"/>
    </source>
</evidence>
<dbReference type="AlphaFoldDB" id="A0A9P0CYC0"/>
<accession>A0A9P0CYC0</accession>
<dbReference type="Proteomes" id="UP001153636">
    <property type="component" value="Chromosome 3"/>
</dbReference>
<dbReference type="Pfam" id="PF25273">
    <property type="entry name" value="DUF7869"/>
    <property type="match status" value="1"/>
</dbReference>
<evidence type="ECO:0000313" key="4">
    <source>
        <dbReference type="Proteomes" id="UP001153636"/>
    </source>
</evidence>
<dbReference type="OrthoDB" id="6779177at2759"/>